<evidence type="ECO:0000313" key="1">
    <source>
        <dbReference type="EMBL" id="KIK30360.1"/>
    </source>
</evidence>
<dbReference type="Proteomes" id="UP000054018">
    <property type="component" value="Unassembled WGS sequence"/>
</dbReference>
<dbReference type="HOGENOM" id="CLU_2984636_0_0_1"/>
<accession>A0A0C9YYY1</accession>
<gene>
    <name evidence="1" type="ORF">PISMIDRAFT_671548</name>
</gene>
<reference evidence="1 2" key="1">
    <citation type="submission" date="2014-04" db="EMBL/GenBank/DDBJ databases">
        <authorList>
            <consortium name="DOE Joint Genome Institute"/>
            <person name="Kuo A."/>
            <person name="Kohler A."/>
            <person name="Costa M.D."/>
            <person name="Nagy L.G."/>
            <person name="Floudas D."/>
            <person name="Copeland A."/>
            <person name="Barry K.W."/>
            <person name="Cichocki N."/>
            <person name="Veneault-Fourrey C."/>
            <person name="LaButti K."/>
            <person name="Lindquist E.A."/>
            <person name="Lipzen A."/>
            <person name="Lundell T."/>
            <person name="Morin E."/>
            <person name="Murat C."/>
            <person name="Sun H."/>
            <person name="Tunlid A."/>
            <person name="Henrissat B."/>
            <person name="Grigoriev I.V."/>
            <person name="Hibbett D.S."/>
            <person name="Martin F."/>
            <person name="Nordberg H.P."/>
            <person name="Cantor M.N."/>
            <person name="Hua S.X."/>
        </authorList>
    </citation>
    <scope>NUCLEOTIDE SEQUENCE [LARGE SCALE GENOMIC DNA]</scope>
    <source>
        <strain evidence="1 2">441</strain>
    </source>
</reference>
<dbReference type="AlphaFoldDB" id="A0A0C9YYY1"/>
<proteinExistence type="predicted"/>
<keyword evidence="2" id="KW-1185">Reference proteome</keyword>
<name>A0A0C9YYY1_9AGAM</name>
<organism evidence="1 2">
    <name type="scientific">Pisolithus microcarpus 441</name>
    <dbReference type="NCBI Taxonomy" id="765257"/>
    <lineage>
        <taxon>Eukaryota</taxon>
        <taxon>Fungi</taxon>
        <taxon>Dikarya</taxon>
        <taxon>Basidiomycota</taxon>
        <taxon>Agaricomycotina</taxon>
        <taxon>Agaricomycetes</taxon>
        <taxon>Agaricomycetidae</taxon>
        <taxon>Boletales</taxon>
        <taxon>Sclerodermatineae</taxon>
        <taxon>Pisolithaceae</taxon>
        <taxon>Pisolithus</taxon>
    </lineage>
</organism>
<reference evidence="2" key="2">
    <citation type="submission" date="2015-01" db="EMBL/GenBank/DDBJ databases">
        <title>Evolutionary Origins and Diversification of the Mycorrhizal Mutualists.</title>
        <authorList>
            <consortium name="DOE Joint Genome Institute"/>
            <consortium name="Mycorrhizal Genomics Consortium"/>
            <person name="Kohler A."/>
            <person name="Kuo A."/>
            <person name="Nagy L.G."/>
            <person name="Floudas D."/>
            <person name="Copeland A."/>
            <person name="Barry K.W."/>
            <person name="Cichocki N."/>
            <person name="Veneault-Fourrey C."/>
            <person name="LaButti K."/>
            <person name="Lindquist E.A."/>
            <person name="Lipzen A."/>
            <person name="Lundell T."/>
            <person name="Morin E."/>
            <person name="Murat C."/>
            <person name="Riley R."/>
            <person name="Ohm R."/>
            <person name="Sun H."/>
            <person name="Tunlid A."/>
            <person name="Henrissat B."/>
            <person name="Grigoriev I.V."/>
            <person name="Hibbett D.S."/>
            <person name="Martin F."/>
        </authorList>
    </citation>
    <scope>NUCLEOTIDE SEQUENCE [LARGE SCALE GENOMIC DNA]</scope>
    <source>
        <strain evidence="2">441</strain>
    </source>
</reference>
<dbReference type="EMBL" id="KN833687">
    <property type="protein sequence ID" value="KIK30360.1"/>
    <property type="molecule type" value="Genomic_DNA"/>
</dbReference>
<feature type="non-terminal residue" evidence="1">
    <location>
        <position position="1"/>
    </location>
</feature>
<protein>
    <submittedName>
        <fullName evidence="1">Uncharacterized protein</fullName>
    </submittedName>
</protein>
<sequence>VPDIPHTRPTCFVWAFWGPFLLRHEVTYRALTEGRKNRDEICLAFGNGQPPRFGGISA</sequence>
<evidence type="ECO:0000313" key="2">
    <source>
        <dbReference type="Proteomes" id="UP000054018"/>
    </source>
</evidence>